<evidence type="ECO:0000313" key="2">
    <source>
        <dbReference type="Proteomes" id="UP001058974"/>
    </source>
</evidence>
<sequence>MTAGIHSFSEYRDQIAKAQTNLAAIKRIGETKSLGIDWYTYKFFKSTYNITKQDIIEVVQDFFRHNRLFAAANYALVTLIPKSSEAKMIKDMQPIA</sequence>
<dbReference type="EMBL" id="JAMSHJ010000005">
    <property type="protein sequence ID" value="KAI5409343.1"/>
    <property type="molecule type" value="Genomic_DNA"/>
</dbReference>
<dbReference type="Proteomes" id="UP001058974">
    <property type="component" value="Chromosome 5"/>
</dbReference>
<gene>
    <name evidence="1" type="ORF">KIW84_054952</name>
</gene>
<organism evidence="1 2">
    <name type="scientific">Pisum sativum</name>
    <name type="common">Garden pea</name>
    <name type="synonym">Lathyrus oleraceus</name>
    <dbReference type="NCBI Taxonomy" id="3888"/>
    <lineage>
        <taxon>Eukaryota</taxon>
        <taxon>Viridiplantae</taxon>
        <taxon>Streptophyta</taxon>
        <taxon>Embryophyta</taxon>
        <taxon>Tracheophyta</taxon>
        <taxon>Spermatophyta</taxon>
        <taxon>Magnoliopsida</taxon>
        <taxon>eudicotyledons</taxon>
        <taxon>Gunneridae</taxon>
        <taxon>Pentapetalae</taxon>
        <taxon>rosids</taxon>
        <taxon>fabids</taxon>
        <taxon>Fabales</taxon>
        <taxon>Fabaceae</taxon>
        <taxon>Papilionoideae</taxon>
        <taxon>50 kb inversion clade</taxon>
        <taxon>NPAAA clade</taxon>
        <taxon>Hologalegina</taxon>
        <taxon>IRL clade</taxon>
        <taxon>Fabeae</taxon>
        <taxon>Lathyrus</taxon>
    </lineage>
</organism>
<dbReference type="Gramene" id="Psat05G0495200-T1">
    <property type="protein sequence ID" value="KAI5409343.1"/>
    <property type="gene ID" value="KIW84_054952"/>
</dbReference>
<accession>A0A9D5AI28</accession>
<dbReference type="AlphaFoldDB" id="A0A9D5AI28"/>
<proteinExistence type="predicted"/>
<evidence type="ECO:0000313" key="1">
    <source>
        <dbReference type="EMBL" id="KAI5409343.1"/>
    </source>
</evidence>
<comment type="caution">
    <text evidence="1">The sequence shown here is derived from an EMBL/GenBank/DDBJ whole genome shotgun (WGS) entry which is preliminary data.</text>
</comment>
<reference evidence="1 2" key="1">
    <citation type="journal article" date="2022" name="Nat. Genet.">
        <title>Improved pea reference genome and pan-genome highlight genomic features and evolutionary characteristics.</title>
        <authorList>
            <person name="Yang T."/>
            <person name="Liu R."/>
            <person name="Luo Y."/>
            <person name="Hu S."/>
            <person name="Wang D."/>
            <person name="Wang C."/>
            <person name="Pandey M.K."/>
            <person name="Ge S."/>
            <person name="Xu Q."/>
            <person name="Li N."/>
            <person name="Li G."/>
            <person name="Huang Y."/>
            <person name="Saxena R.K."/>
            <person name="Ji Y."/>
            <person name="Li M."/>
            <person name="Yan X."/>
            <person name="He Y."/>
            <person name="Liu Y."/>
            <person name="Wang X."/>
            <person name="Xiang C."/>
            <person name="Varshney R.K."/>
            <person name="Ding H."/>
            <person name="Gao S."/>
            <person name="Zong X."/>
        </authorList>
    </citation>
    <scope>NUCLEOTIDE SEQUENCE [LARGE SCALE GENOMIC DNA]</scope>
    <source>
        <strain evidence="1 2">cv. Zhongwan 6</strain>
    </source>
</reference>
<protein>
    <submittedName>
        <fullName evidence="1">Uncharacterized protein</fullName>
    </submittedName>
</protein>
<name>A0A9D5AI28_PEA</name>
<keyword evidence="2" id="KW-1185">Reference proteome</keyword>